<name>A0A852YZ07_9ACTN</name>
<dbReference type="EMBL" id="JACBYW010000004">
    <property type="protein sequence ID" value="NYH79408.1"/>
    <property type="molecule type" value="Genomic_DNA"/>
</dbReference>
<evidence type="ECO:0000313" key="2">
    <source>
        <dbReference type="Proteomes" id="UP000548304"/>
    </source>
</evidence>
<proteinExistence type="predicted"/>
<dbReference type="Proteomes" id="UP000548304">
    <property type="component" value="Unassembled WGS sequence"/>
</dbReference>
<gene>
    <name evidence="1" type="ORF">FHR84_002742</name>
</gene>
<reference evidence="1 2" key="1">
    <citation type="submission" date="2020-07" db="EMBL/GenBank/DDBJ databases">
        <title>Genomic Encyclopedia of Type Strains, Phase III (KMG-III): the genomes of soil and plant-associated and newly described type strains.</title>
        <authorList>
            <person name="Whitman W."/>
        </authorList>
    </citation>
    <scope>NUCLEOTIDE SEQUENCE [LARGE SCALE GENOMIC DNA]</scope>
    <source>
        <strain evidence="1 2">CECT 8576</strain>
    </source>
</reference>
<evidence type="ECO:0008006" key="3">
    <source>
        <dbReference type="Google" id="ProtNLM"/>
    </source>
</evidence>
<sequence length="231" mass="24892">MGTSVDHSGEQLRRDARWPLSCEGSGSNTGDFQQKGSICAAQLIRCGLAVCAAVTMGLGVQAPSSAVESDTVTSEPGLAKFEGKTIDLSEGWGEARSCVVHSPEQVKCYRTREQADKVLGYDPTQDPKVAASAYKASAASVPSCPKAWICLYKDAGGEGRRLQFNDEYWHSLSAYGFAHETSSWRNIQDGNWLCNDRGVLGNGNGGAYYMDDCAYANQLGKYNDWAVDVHG</sequence>
<organism evidence="1 2">
    <name type="scientific">Actinopolyspora biskrensis</name>
    <dbReference type="NCBI Taxonomy" id="1470178"/>
    <lineage>
        <taxon>Bacteria</taxon>
        <taxon>Bacillati</taxon>
        <taxon>Actinomycetota</taxon>
        <taxon>Actinomycetes</taxon>
        <taxon>Actinopolysporales</taxon>
        <taxon>Actinopolysporaceae</taxon>
        <taxon>Actinopolyspora</taxon>
    </lineage>
</organism>
<keyword evidence="2" id="KW-1185">Reference proteome</keyword>
<accession>A0A852YZ07</accession>
<dbReference type="Pfam" id="PF03995">
    <property type="entry name" value="Inhibitor_I36"/>
    <property type="match status" value="1"/>
</dbReference>
<comment type="caution">
    <text evidence="1">The sequence shown here is derived from an EMBL/GenBank/DDBJ whole genome shotgun (WGS) entry which is preliminary data.</text>
</comment>
<evidence type="ECO:0000313" key="1">
    <source>
        <dbReference type="EMBL" id="NYH79408.1"/>
    </source>
</evidence>
<dbReference type="AlphaFoldDB" id="A0A852YZ07"/>
<protein>
    <recommendedName>
        <fullName evidence="3">Peptidase inhibitor family I36</fullName>
    </recommendedName>
</protein>